<dbReference type="STRING" id="597362.K5WRX4"/>
<dbReference type="GO" id="GO:0006629">
    <property type="term" value="P:lipid metabolic process"/>
    <property type="evidence" value="ECO:0007669"/>
    <property type="project" value="InterPro"/>
</dbReference>
<dbReference type="InterPro" id="IPR025660">
    <property type="entry name" value="Pept_his_AS"/>
</dbReference>
<comment type="similarity">
    <text evidence="3">Belongs to the wax synthase family.</text>
</comment>
<feature type="transmembrane region" description="Helical" evidence="8">
    <location>
        <begin position="44"/>
        <end position="59"/>
    </location>
</feature>
<feature type="transmembrane region" description="Helical" evidence="8">
    <location>
        <begin position="79"/>
        <end position="100"/>
    </location>
</feature>
<dbReference type="OMA" id="QFEDERF"/>
<reference evidence="11" key="1">
    <citation type="journal article" date="2012" name="Proc. Natl. Acad. Sci. U.S.A.">
        <title>Genome sequence of the button mushroom Agaricus bisporus reveals mechanisms governing adaptation to a humic-rich ecological niche.</title>
        <authorList>
            <person name="Morin E."/>
            <person name="Kohler A."/>
            <person name="Baker A.R."/>
            <person name="Foulongne-Oriol M."/>
            <person name="Lombard V."/>
            <person name="Nagy L.G."/>
            <person name="Ohm R.A."/>
            <person name="Patyshakuliyeva A."/>
            <person name="Brun A."/>
            <person name="Aerts A.L."/>
            <person name="Bailey A.M."/>
            <person name="Billette C."/>
            <person name="Coutinho P.M."/>
            <person name="Deakin G."/>
            <person name="Doddapaneni H."/>
            <person name="Floudas D."/>
            <person name="Grimwood J."/>
            <person name="Hilden K."/>
            <person name="Kuees U."/>
            <person name="LaButti K.M."/>
            <person name="Lapidus A."/>
            <person name="Lindquist E.A."/>
            <person name="Lucas S.M."/>
            <person name="Murat C."/>
            <person name="Riley R.W."/>
            <person name="Salamov A.A."/>
            <person name="Schmutz J."/>
            <person name="Subramanian V."/>
            <person name="Woesten H.A.B."/>
            <person name="Xu J."/>
            <person name="Eastwood D.C."/>
            <person name="Foster G.D."/>
            <person name="Sonnenberg A.S."/>
            <person name="Cullen D."/>
            <person name="de Vries R.P."/>
            <person name="Lundell T."/>
            <person name="Hibbett D.S."/>
            <person name="Henrissat B."/>
            <person name="Burton K.S."/>
            <person name="Kerrigan R.W."/>
            <person name="Challen M.P."/>
            <person name="Grigoriev I.V."/>
            <person name="Martin F."/>
        </authorList>
    </citation>
    <scope>NUCLEOTIDE SEQUENCE [LARGE SCALE GENOMIC DNA]</scope>
    <source>
        <strain evidence="11">JB137-S8 / ATCC MYA-4627 / FGSC 10392</strain>
    </source>
</reference>
<evidence type="ECO:0000259" key="9">
    <source>
        <dbReference type="Pfam" id="PF13813"/>
    </source>
</evidence>
<feature type="transmembrane region" description="Helical" evidence="8">
    <location>
        <begin position="285"/>
        <end position="310"/>
    </location>
</feature>
<dbReference type="eggNOG" id="ENOG502S5TH">
    <property type="taxonomic scope" value="Eukaryota"/>
</dbReference>
<dbReference type="InterPro" id="IPR044851">
    <property type="entry name" value="Wax_synthase"/>
</dbReference>
<keyword evidence="4" id="KW-0808">Transferase</keyword>
<dbReference type="PROSITE" id="PS00639">
    <property type="entry name" value="THIOL_PROTEASE_HIS"/>
    <property type="match status" value="1"/>
</dbReference>
<feature type="transmembrane region" description="Helical" evidence="8">
    <location>
        <begin position="322"/>
        <end position="342"/>
    </location>
</feature>
<dbReference type="GO" id="GO:0008374">
    <property type="term" value="F:O-acyltransferase activity"/>
    <property type="evidence" value="ECO:0007669"/>
    <property type="project" value="InterPro"/>
</dbReference>
<keyword evidence="11" id="KW-1185">Reference proteome</keyword>
<organism evidence="10 11">
    <name type="scientific">Agaricus bisporus var. burnettii (strain JB137-S8 / ATCC MYA-4627 / FGSC 10392)</name>
    <name type="common">White button mushroom</name>
    <dbReference type="NCBI Taxonomy" id="597362"/>
    <lineage>
        <taxon>Eukaryota</taxon>
        <taxon>Fungi</taxon>
        <taxon>Dikarya</taxon>
        <taxon>Basidiomycota</taxon>
        <taxon>Agaricomycotina</taxon>
        <taxon>Agaricomycetes</taxon>
        <taxon>Agaricomycetidae</taxon>
        <taxon>Agaricales</taxon>
        <taxon>Agaricineae</taxon>
        <taxon>Agaricaceae</taxon>
        <taxon>Agaricus</taxon>
    </lineage>
</organism>
<dbReference type="InParanoid" id="K5WRX4"/>
<evidence type="ECO:0000256" key="5">
    <source>
        <dbReference type="ARBA" id="ARBA00022692"/>
    </source>
</evidence>
<feature type="domain" description="Wax synthase" evidence="9">
    <location>
        <begin position="248"/>
        <end position="322"/>
    </location>
</feature>
<evidence type="ECO:0000256" key="2">
    <source>
        <dbReference type="ARBA" id="ARBA00005179"/>
    </source>
</evidence>
<dbReference type="InterPro" id="IPR032805">
    <property type="entry name" value="Wax_synthase_dom"/>
</dbReference>
<dbReference type="OrthoDB" id="1077582at2759"/>
<sequence>MFDSFIPPPDTRGPLTWNSFTLHVLPSLFLYHLTAYLVQIPGTLLIRLALLPAALWSFFQTTTRIDLVHGFPNRDVLVYINQGLSLSMVVAALRCITWSFQRRPYERLYRIPGIEKNKEPNRLWDTLDLLVNLRGHGWNWSRGIKIPQEYRQTHSRTAFLLKTSVDLLVNLLISDHLHWVVQWFGPTTIGDPLGGTIHDHTLPPTQNLLRLIFISLLSGLTVCSSMQAAYHALTLLGVGIFNQHPLQWPPMFNSPWLATSVTDYWSMRWHQLFRDIFVSVGGNPFYMLLGRAGGVMGAFLISSILHDVGLWGMGRGSEFSSMGGYFLVQGLGIILEHTWKYFTGIRVGGFAGRVWTFIWVVVWAPVIVDAWCRKGLCASAFYPHEFRPSYFTLGPLPLPPY</sequence>
<dbReference type="PANTHER" id="PTHR31595">
    <property type="entry name" value="LONG-CHAIN-ALCOHOL O-FATTY-ACYLTRANSFERASE 3-RELATED"/>
    <property type="match status" value="1"/>
</dbReference>
<dbReference type="GO" id="GO:0016020">
    <property type="term" value="C:membrane"/>
    <property type="evidence" value="ECO:0007669"/>
    <property type="project" value="UniProtKB-SubCell"/>
</dbReference>
<evidence type="ECO:0000256" key="6">
    <source>
        <dbReference type="ARBA" id="ARBA00022989"/>
    </source>
</evidence>
<comment type="pathway">
    <text evidence="2">Secondary metabolite biosynthesis.</text>
</comment>
<dbReference type="HOGENOM" id="CLU_034105_0_0_1"/>
<dbReference type="Pfam" id="PF13813">
    <property type="entry name" value="MBOAT_2"/>
    <property type="match status" value="1"/>
</dbReference>
<dbReference type="Proteomes" id="UP000008493">
    <property type="component" value="Unassembled WGS sequence"/>
</dbReference>
<dbReference type="PANTHER" id="PTHR31595:SF57">
    <property type="entry name" value="OS04G0481900 PROTEIN"/>
    <property type="match status" value="1"/>
</dbReference>
<dbReference type="AlphaFoldDB" id="K5WRX4"/>
<feature type="transmembrane region" description="Helical" evidence="8">
    <location>
        <begin position="20"/>
        <end position="37"/>
    </location>
</feature>
<evidence type="ECO:0000313" key="10">
    <source>
        <dbReference type="EMBL" id="EKM78121.1"/>
    </source>
</evidence>
<name>K5WRX4_AGABU</name>
<protein>
    <recommendedName>
        <fullName evidence="9">Wax synthase domain-containing protein</fullName>
    </recommendedName>
</protein>
<evidence type="ECO:0000256" key="4">
    <source>
        <dbReference type="ARBA" id="ARBA00022679"/>
    </source>
</evidence>
<accession>K5WRX4</accession>
<dbReference type="EMBL" id="JH971393">
    <property type="protein sequence ID" value="EKM78121.1"/>
    <property type="molecule type" value="Genomic_DNA"/>
</dbReference>
<feature type="transmembrane region" description="Helical" evidence="8">
    <location>
        <begin position="354"/>
        <end position="372"/>
    </location>
</feature>
<evidence type="ECO:0000313" key="11">
    <source>
        <dbReference type="Proteomes" id="UP000008493"/>
    </source>
</evidence>
<proteinExistence type="inferred from homology"/>
<keyword evidence="6 8" id="KW-1133">Transmembrane helix</keyword>
<dbReference type="GeneID" id="18824526"/>
<dbReference type="RefSeq" id="XP_007331449.1">
    <property type="nucleotide sequence ID" value="XM_007331387.1"/>
</dbReference>
<evidence type="ECO:0000256" key="1">
    <source>
        <dbReference type="ARBA" id="ARBA00004141"/>
    </source>
</evidence>
<evidence type="ECO:0000256" key="8">
    <source>
        <dbReference type="SAM" id="Phobius"/>
    </source>
</evidence>
<evidence type="ECO:0000256" key="3">
    <source>
        <dbReference type="ARBA" id="ARBA00007282"/>
    </source>
</evidence>
<keyword evidence="7 8" id="KW-0472">Membrane</keyword>
<dbReference type="KEGG" id="abp:AGABI1DRAFT114941"/>
<comment type="subcellular location">
    <subcellularLocation>
        <location evidence="1">Membrane</location>
        <topology evidence="1">Multi-pass membrane protein</topology>
    </subcellularLocation>
</comment>
<keyword evidence="5 8" id="KW-0812">Transmembrane</keyword>
<evidence type="ECO:0000256" key="7">
    <source>
        <dbReference type="ARBA" id="ARBA00023136"/>
    </source>
</evidence>
<gene>
    <name evidence="10" type="ORF">AGABI1DRAFT_114941</name>
</gene>
<feature type="transmembrane region" description="Helical" evidence="8">
    <location>
        <begin position="208"/>
        <end position="230"/>
    </location>
</feature>